<organism evidence="1 2">
    <name type="scientific">Mixta gaviniae</name>
    <dbReference type="NCBI Taxonomy" id="665914"/>
    <lineage>
        <taxon>Bacteria</taxon>
        <taxon>Pseudomonadati</taxon>
        <taxon>Pseudomonadota</taxon>
        <taxon>Gammaproteobacteria</taxon>
        <taxon>Enterobacterales</taxon>
        <taxon>Erwiniaceae</taxon>
        <taxon>Mixta</taxon>
    </lineage>
</organism>
<sequence length="72" mass="8231">MRKHQRRIKTEAGRVRDGWMIELEDGLAVQVNGVKHLGKRVSFITGGTLWSLEHDDIVYRVIDMELVEGVGK</sequence>
<dbReference type="KEGG" id="pgz:C2E15_15120"/>
<evidence type="ECO:0000313" key="1">
    <source>
        <dbReference type="EMBL" id="AUX94273.1"/>
    </source>
</evidence>
<dbReference type="Proteomes" id="UP000238365">
    <property type="component" value="Chromosome"/>
</dbReference>
<proteinExistence type="predicted"/>
<dbReference type="EMBL" id="CP026377">
    <property type="protein sequence ID" value="AUX94273.1"/>
    <property type="molecule type" value="Genomic_DNA"/>
</dbReference>
<gene>
    <name evidence="1" type="ORF">C2E15_15120</name>
</gene>
<accession>A0A1X1EEQ6</accession>
<dbReference type="RefSeq" id="WP_104958104.1">
    <property type="nucleotide sequence ID" value="NZ_CP026377.1"/>
</dbReference>
<name>A0A1X1EEQ6_9GAMM</name>
<protein>
    <submittedName>
        <fullName evidence="1">Uncharacterized protein</fullName>
    </submittedName>
</protein>
<reference evidence="1 2" key="1">
    <citation type="submission" date="2018-01" db="EMBL/GenBank/DDBJ databases">
        <title>Complete and assembled Genome of Pantoea gaviniae DSM22758T.</title>
        <authorList>
            <person name="Stevens M.J.A."/>
            <person name="Zurfluh K."/>
            <person name="Stephan R."/>
        </authorList>
    </citation>
    <scope>NUCLEOTIDE SEQUENCE [LARGE SCALE GENOMIC DNA]</scope>
    <source>
        <strain evidence="1 2">DSM 22758</strain>
    </source>
</reference>
<keyword evidence="2" id="KW-1185">Reference proteome</keyword>
<evidence type="ECO:0000313" key="2">
    <source>
        <dbReference type="Proteomes" id="UP000238365"/>
    </source>
</evidence>
<dbReference type="OrthoDB" id="9893840at2"/>
<dbReference type="AlphaFoldDB" id="A0A1X1EEQ6"/>